<dbReference type="EMBL" id="BAAAQQ010000013">
    <property type="protein sequence ID" value="GAA2129155.1"/>
    <property type="molecule type" value="Genomic_DNA"/>
</dbReference>
<evidence type="ECO:0000313" key="1">
    <source>
        <dbReference type="EMBL" id="GAA2129155.1"/>
    </source>
</evidence>
<proteinExistence type="predicted"/>
<gene>
    <name evidence="1" type="ORF">GCM10009843_30450</name>
</gene>
<dbReference type="Proteomes" id="UP001500575">
    <property type="component" value="Unassembled WGS sequence"/>
</dbReference>
<organism evidence="1 2">
    <name type="scientific">Nocardioides bigeumensis</name>
    <dbReference type="NCBI Taxonomy" id="433657"/>
    <lineage>
        <taxon>Bacteria</taxon>
        <taxon>Bacillati</taxon>
        <taxon>Actinomycetota</taxon>
        <taxon>Actinomycetes</taxon>
        <taxon>Propionibacteriales</taxon>
        <taxon>Nocardioidaceae</taxon>
        <taxon>Nocardioides</taxon>
    </lineage>
</organism>
<accession>A0ABN2YLA8</accession>
<evidence type="ECO:0000313" key="2">
    <source>
        <dbReference type="Proteomes" id="UP001500575"/>
    </source>
</evidence>
<reference evidence="1 2" key="1">
    <citation type="journal article" date="2019" name="Int. J. Syst. Evol. Microbiol.">
        <title>The Global Catalogue of Microorganisms (GCM) 10K type strain sequencing project: providing services to taxonomists for standard genome sequencing and annotation.</title>
        <authorList>
            <consortium name="The Broad Institute Genomics Platform"/>
            <consortium name="The Broad Institute Genome Sequencing Center for Infectious Disease"/>
            <person name="Wu L."/>
            <person name="Ma J."/>
        </authorList>
    </citation>
    <scope>NUCLEOTIDE SEQUENCE [LARGE SCALE GENOMIC DNA]</scope>
    <source>
        <strain evidence="1 2">JCM 16021</strain>
    </source>
</reference>
<comment type="caution">
    <text evidence="1">The sequence shown here is derived from an EMBL/GenBank/DDBJ whole genome shotgun (WGS) entry which is preliminary data.</text>
</comment>
<keyword evidence="2" id="KW-1185">Reference proteome</keyword>
<sequence length="171" mass="18924">MIDRNFSYGVFAVIPPPRRLAAIWARAFAALGRSGCSPDATLVFTPKPVVQMMSDALEAQNPGIFSDPDRTFADLFSTAGLFLMELVRRLDKGLADAIPDQDERLRHILTRQVFEMSHNAILHDNTLEAVSGGVPERRAWLVDSGHFQVGNLAHMTSEERDKTIAEMLGDS</sequence>
<name>A0ABN2YLA8_9ACTN</name>
<protein>
    <submittedName>
        <fullName evidence="1">Uncharacterized protein</fullName>
    </submittedName>
</protein>